<comment type="caution">
    <text evidence="1">The sequence shown here is derived from an EMBL/GenBank/DDBJ whole genome shotgun (WGS) entry which is preliminary data.</text>
</comment>
<evidence type="ECO:0000313" key="2">
    <source>
        <dbReference type="Proteomes" id="UP000298663"/>
    </source>
</evidence>
<protein>
    <submittedName>
        <fullName evidence="1">Uncharacterized protein</fullName>
    </submittedName>
</protein>
<name>A0A4U5MLS7_STECR</name>
<sequence length="75" mass="8293">MGLRGLARIRELEIGDFDKLAGDLGVSKQVDNRDQGKLYNTVEFTKETCVTSLLLSYALLLPSSFCYLTVEGTFA</sequence>
<dbReference type="EMBL" id="AZBU02000007">
    <property type="protein sequence ID" value="TKR70430.1"/>
    <property type="molecule type" value="Genomic_DNA"/>
</dbReference>
<keyword evidence="2" id="KW-1185">Reference proteome</keyword>
<gene>
    <name evidence="1" type="ORF">L596_022460</name>
</gene>
<organism evidence="1 2">
    <name type="scientific">Steinernema carpocapsae</name>
    <name type="common">Entomopathogenic nematode</name>
    <dbReference type="NCBI Taxonomy" id="34508"/>
    <lineage>
        <taxon>Eukaryota</taxon>
        <taxon>Metazoa</taxon>
        <taxon>Ecdysozoa</taxon>
        <taxon>Nematoda</taxon>
        <taxon>Chromadorea</taxon>
        <taxon>Rhabditida</taxon>
        <taxon>Tylenchina</taxon>
        <taxon>Panagrolaimomorpha</taxon>
        <taxon>Strongyloidoidea</taxon>
        <taxon>Steinernematidae</taxon>
        <taxon>Steinernema</taxon>
    </lineage>
</organism>
<accession>A0A4U5MLS7</accession>
<proteinExistence type="predicted"/>
<reference evidence="1 2" key="2">
    <citation type="journal article" date="2019" name="G3 (Bethesda)">
        <title>Hybrid Assembly of the Genome of the Entomopathogenic Nematode Steinernema carpocapsae Identifies the X-Chromosome.</title>
        <authorList>
            <person name="Serra L."/>
            <person name="Macchietto M."/>
            <person name="Macias-Munoz A."/>
            <person name="McGill C.J."/>
            <person name="Rodriguez I.M."/>
            <person name="Rodriguez B."/>
            <person name="Murad R."/>
            <person name="Mortazavi A."/>
        </authorList>
    </citation>
    <scope>NUCLEOTIDE SEQUENCE [LARGE SCALE GENOMIC DNA]</scope>
    <source>
        <strain evidence="1 2">ALL</strain>
    </source>
</reference>
<dbReference type="Proteomes" id="UP000298663">
    <property type="component" value="Unassembled WGS sequence"/>
</dbReference>
<dbReference type="AlphaFoldDB" id="A0A4U5MLS7"/>
<evidence type="ECO:0000313" key="1">
    <source>
        <dbReference type="EMBL" id="TKR70430.1"/>
    </source>
</evidence>
<reference evidence="1 2" key="1">
    <citation type="journal article" date="2015" name="Genome Biol.">
        <title>Comparative genomics of Steinernema reveals deeply conserved gene regulatory networks.</title>
        <authorList>
            <person name="Dillman A.R."/>
            <person name="Macchietto M."/>
            <person name="Porter C.F."/>
            <person name="Rogers A."/>
            <person name="Williams B."/>
            <person name="Antoshechkin I."/>
            <person name="Lee M.M."/>
            <person name="Goodwin Z."/>
            <person name="Lu X."/>
            <person name="Lewis E.E."/>
            <person name="Goodrich-Blair H."/>
            <person name="Stock S.P."/>
            <person name="Adams B.J."/>
            <person name="Sternberg P.W."/>
            <person name="Mortazavi A."/>
        </authorList>
    </citation>
    <scope>NUCLEOTIDE SEQUENCE [LARGE SCALE GENOMIC DNA]</scope>
    <source>
        <strain evidence="1 2">ALL</strain>
    </source>
</reference>